<sequence>MRILIIHNHYQDLGGEDTVFHQEALALQETDDVFTLTFTNKKGIKGLFQFLLSPWNIFAAQKVKRKIKEVNPDIIHFHNTQYACGPLAIRYAKKSGKALVMSLHNFRLLCPSATLFYRNRLFTDSINQHFPWTAVRNKVLDHSLLKTFWTAFSYWLHRKTGTWNLVDRYMVLAEFSRKLFISSTLPVDHNKFVVKPNFFDPLTLTQPANRQDHFLYIGRLSSEKGIINLLQALSGTPVKLKIAGTGPQLPEVQGLVAHHPNLTYLGLLSKPEIAHELATCRALLVPSVCYEGGVPITILEAMSYYTPVLASNIGAIPDIIKPGETGFLFDPQTAESILESIAQLNLLSAEQHKDLVQQAYEIYERHFTRDIVIRKLRSEYQNLIAIKS</sequence>
<dbReference type="InterPro" id="IPR050194">
    <property type="entry name" value="Glycosyltransferase_grp1"/>
</dbReference>
<dbReference type="EC" id="2.4.1.-" evidence="3"/>
<protein>
    <submittedName>
        <fullName evidence="3">GDP-mannose-dependent alpha-mannosyltransferase</fullName>
        <ecNumber evidence="3">2.4.1.-</ecNumber>
    </submittedName>
</protein>
<dbReference type="AlphaFoldDB" id="A0A380B8P8"/>
<dbReference type="PANTHER" id="PTHR45947">
    <property type="entry name" value="SULFOQUINOVOSYL TRANSFERASE SQD2"/>
    <property type="match status" value="1"/>
</dbReference>
<dbReference type="SUPFAM" id="SSF53756">
    <property type="entry name" value="UDP-Glycosyltransferase/glycogen phosphorylase"/>
    <property type="match status" value="1"/>
</dbReference>
<feature type="domain" description="Glycosyl transferase family 1" evidence="1">
    <location>
        <begin position="210"/>
        <end position="361"/>
    </location>
</feature>
<dbReference type="InterPro" id="IPR028098">
    <property type="entry name" value="Glyco_trans_4-like_N"/>
</dbReference>
<organism evidence="3 4">
    <name type="scientific">Sphingobacterium spiritivorum</name>
    <name type="common">Flavobacterium spiritivorum</name>
    <dbReference type="NCBI Taxonomy" id="258"/>
    <lineage>
        <taxon>Bacteria</taxon>
        <taxon>Pseudomonadati</taxon>
        <taxon>Bacteroidota</taxon>
        <taxon>Sphingobacteriia</taxon>
        <taxon>Sphingobacteriales</taxon>
        <taxon>Sphingobacteriaceae</taxon>
        <taxon>Sphingobacterium</taxon>
    </lineage>
</organism>
<name>A0A380B8P8_SPHSI</name>
<evidence type="ECO:0000313" key="4">
    <source>
        <dbReference type="Proteomes" id="UP000254893"/>
    </source>
</evidence>
<dbReference type="RefSeq" id="WP_115168731.1">
    <property type="nucleotide sequence ID" value="NZ_UGYW01000001.1"/>
</dbReference>
<reference evidence="3 4" key="1">
    <citation type="submission" date="2018-06" db="EMBL/GenBank/DDBJ databases">
        <authorList>
            <consortium name="Pathogen Informatics"/>
            <person name="Doyle S."/>
        </authorList>
    </citation>
    <scope>NUCLEOTIDE SEQUENCE [LARGE SCALE GENOMIC DNA]</scope>
    <source>
        <strain evidence="3 4">NCTC11388</strain>
    </source>
</reference>
<dbReference type="Pfam" id="PF00534">
    <property type="entry name" value="Glycos_transf_1"/>
    <property type="match status" value="1"/>
</dbReference>
<accession>A0A380B8P8</accession>
<evidence type="ECO:0000259" key="2">
    <source>
        <dbReference type="Pfam" id="PF13439"/>
    </source>
</evidence>
<evidence type="ECO:0000259" key="1">
    <source>
        <dbReference type="Pfam" id="PF00534"/>
    </source>
</evidence>
<dbReference type="Gene3D" id="3.40.50.2000">
    <property type="entry name" value="Glycogen Phosphorylase B"/>
    <property type="match status" value="2"/>
</dbReference>
<dbReference type="InterPro" id="IPR001296">
    <property type="entry name" value="Glyco_trans_1"/>
</dbReference>
<keyword evidence="3" id="KW-0328">Glycosyltransferase</keyword>
<proteinExistence type="predicted"/>
<dbReference type="CDD" id="cd03801">
    <property type="entry name" value="GT4_PimA-like"/>
    <property type="match status" value="1"/>
</dbReference>
<keyword evidence="3" id="KW-0808">Transferase</keyword>
<dbReference type="Proteomes" id="UP000254893">
    <property type="component" value="Unassembled WGS sequence"/>
</dbReference>
<evidence type="ECO:0000313" key="3">
    <source>
        <dbReference type="EMBL" id="SUI96834.1"/>
    </source>
</evidence>
<dbReference type="PANTHER" id="PTHR45947:SF13">
    <property type="entry name" value="TRANSFERASE"/>
    <property type="match status" value="1"/>
</dbReference>
<dbReference type="EMBL" id="UGYW01000001">
    <property type="protein sequence ID" value="SUI96834.1"/>
    <property type="molecule type" value="Genomic_DNA"/>
</dbReference>
<gene>
    <name evidence="3" type="primary">mgtA_1</name>
    <name evidence="3" type="ORF">NCTC11388_00175</name>
</gene>
<feature type="domain" description="Glycosyltransferase subfamily 4-like N-terminal" evidence="2">
    <location>
        <begin position="47"/>
        <end position="200"/>
    </location>
</feature>
<dbReference type="Pfam" id="PF13439">
    <property type="entry name" value="Glyco_transf_4"/>
    <property type="match status" value="1"/>
</dbReference>
<dbReference type="GO" id="GO:0016757">
    <property type="term" value="F:glycosyltransferase activity"/>
    <property type="evidence" value="ECO:0007669"/>
    <property type="project" value="UniProtKB-KW"/>
</dbReference>